<feature type="binding site" evidence="2">
    <location>
        <position position="111"/>
    </location>
    <ligand>
        <name>Mn(2+)</name>
        <dbReference type="ChEBI" id="CHEBI:29035"/>
        <label>2</label>
    </ligand>
</feature>
<accession>A0AAW8DZ15</accession>
<dbReference type="GO" id="GO:0050118">
    <property type="term" value="F:N-acetyldiaminopimelate deacetylase activity"/>
    <property type="evidence" value="ECO:0007669"/>
    <property type="project" value="UniProtKB-ARBA"/>
</dbReference>
<dbReference type="GO" id="GO:0047980">
    <property type="term" value="F:hippurate hydrolase activity"/>
    <property type="evidence" value="ECO:0007669"/>
    <property type="project" value="UniProtKB-EC"/>
</dbReference>
<dbReference type="FunFam" id="3.30.70.360:FF:000001">
    <property type="entry name" value="N-acetyldiaminopimelate deacetylase"/>
    <property type="match status" value="1"/>
</dbReference>
<feature type="binding site" evidence="2">
    <location>
        <position position="370"/>
    </location>
    <ligand>
        <name>Mn(2+)</name>
        <dbReference type="ChEBI" id="CHEBI:29035"/>
        <label>2</label>
    </ligand>
</feature>
<dbReference type="NCBIfam" id="TIGR01891">
    <property type="entry name" value="amidohydrolases"/>
    <property type="match status" value="1"/>
</dbReference>
<evidence type="ECO:0000256" key="1">
    <source>
        <dbReference type="ARBA" id="ARBA00022801"/>
    </source>
</evidence>
<dbReference type="Pfam" id="PF07687">
    <property type="entry name" value="M20_dimer"/>
    <property type="match status" value="1"/>
</dbReference>
<dbReference type="EMBL" id="JAUSRR010000006">
    <property type="protein sequence ID" value="MDP9924787.1"/>
    <property type="molecule type" value="Genomic_DNA"/>
</dbReference>
<dbReference type="InterPro" id="IPR002933">
    <property type="entry name" value="Peptidase_M20"/>
</dbReference>
<feature type="domain" description="Peptidase M20 dimerisation" evidence="3">
    <location>
        <begin position="194"/>
        <end position="287"/>
    </location>
</feature>
<evidence type="ECO:0000313" key="4">
    <source>
        <dbReference type="EMBL" id="MDP9924787.1"/>
    </source>
</evidence>
<keyword evidence="2" id="KW-0464">Manganese</keyword>
<dbReference type="Pfam" id="PF01546">
    <property type="entry name" value="Peptidase_M20"/>
    <property type="match status" value="1"/>
</dbReference>
<feature type="binding site" evidence="2">
    <location>
        <position position="170"/>
    </location>
    <ligand>
        <name>Mn(2+)</name>
        <dbReference type="ChEBI" id="CHEBI:29035"/>
        <label>2</label>
    </ligand>
</feature>
<proteinExistence type="predicted"/>
<feature type="binding site" evidence="2">
    <location>
        <position position="109"/>
    </location>
    <ligand>
        <name>Mn(2+)</name>
        <dbReference type="ChEBI" id="CHEBI:29035"/>
        <label>2</label>
    </ligand>
</feature>
<dbReference type="GO" id="GO:0046872">
    <property type="term" value="F:metal ion binding"/>
    <property type="evidence" value="ECO:0007669"/>
    <property type="project" value="UniProtKB-KW"/>
</dbReference>
<dbReference type="InterPro" id="IPR011650">
    <property type="entry name" value="Peptidase_M20_dimer"/>
</dbReference>
<gene>
    <name evidence="4" type="ORF">J2W25_003823</name>
</gene>
<keyword evidence="1 4" id="KW-0378">Hydrolase</keyword>
<evidence type="ECO:0000313" key="5">
    <source>
        <dbReference type="Proteomes" id="UP001244295"/>
    </source>
</evidence>
<dbReference type="InterPro" id="IPR036264">
    <property type="entry name" value="Bact_exopeptidase_dim_dom"/>
</dbReference>
<dbReference type="PANTHER" id="PTHR11014">
    <property type="entry name" value="PEPTIDASE M20 FAMILY MEMBER"/>
    <property type="match status" value="1"/>
</dbReference>
<evidence type="ECO:0000259" key="3">
    <source>
        <dbReference type="Pfam" id="PF07687"/>
    </source>
</evidence>
<comment type="caution">
    <text evidence="4">The sequence shown here is derived from an EMBL/GenBank/DDBJ whole genome shotgun (WGS) entry which is preliminary data.</text>
</comment>
<keyword evidence="2" id="KW-0479">Metal-binding</keyword>
<dbReference type="SUPFAM" id="SSF53187">
    <property type="entry name" value="Zn-dependent exopeptidases"/>
    <property type="match status" value="1"/>
</dbReference>
<feature type="binding site" evidence="2">
    <location>
        <position position="144"/>
    </location>
    <ligand>
        <name>Mn(2+)</name>
        <dbReference type="ChEBI" id="CHEBI:29035"/>
        <label>2</label>
    </ligand>
</feature>
<dbReference type="RefSeq" id="WP_307637478.1">
    <property type="nucleotide sequence ID" value="NZ_JAUSRR010000006.1"/>
</dbReference>
<protein>
    <submittedName>
        <fullName evidence="4">Hippurate hydrolase</fullName>
        <ecNumber evidence="4">3.5.1.32</ecNumber>
    </submittedName>
</protein>
<dbReference type="Gene3D" id="3.30.70.360">
    <property type="match status" value="1"/>
</dbReference>
<dbReference type="InterPro" id="IPR017439">
    <property type="entry name" value="Amidohydrolase"/>
</dbReference>
<dbReference type="AlphaFoldDB" id="A0AAW8DZ15"/>
<reference evidence="4" key="1">
    <citation type="submission" date="2023-07" db="EMBL/GenBank/DDBJ databases">
        <title>Sorghum-associated microbial communities from plants grown in Nebraska, USA.</title>
        <authorList>
            <person name="Schachtman D."/>
        </authorList>
    </citation>
    <scope>NUCLEOTIDE SEQUENCE</scope>
    <source>
        <strain evidence="4">DS2795</strain>
    </source>
</reference>
<name>A0AAW8DZ15_9BURK</name>
<dbReference type="EC" id="3.5.1.32" evidence="4"/>
<comment type="cofactor">
    <cofactor evidence="2">
        <name>Mn(2+)</name>
        <dbReference type="ChEBI" id="CHEBI:29035"/>
    </cofactor>
    <text evidence="2">The Mn(2+) ion enhances activity.</text>
</comment>
<dbReference type="PIRSF" id="PIRSF005962">
    <property type="entry name" value="Pept_M20D_amidohydro"/>
    <property type="match status" value="1"/>
</dbReference>
<organism evidence="4 5">
    <name type="scientific">Variovorax boronicumulans</name>
    <dbReference type="NCBI Taxonomy" id="436515"/>
    <lineage>
        <taxon>Bacteria</taxon>
        <taxon>Pseudomonadati</taxon>
        <taxon>Pseudomonadota</taxon>
        <taxon>Betaproteobacteria</taxon>
        <taxon>Burkholderiales</taxon>
        <taxon>Comamonadaceae</taxon>
        <taxon>Variovorax</taxon>
    </lineage>
</organism>
<evidence type="ECO:0000256" key="2">
    <source>
        <dbReference type="PIRSR" id="PIRSR005962-1"/>
    </source>
</evidence>
<dbReference type="GO" id="GO:0019877">
    <property type="term" value="P:diaminopimelate biosynthetic process"/>
    <property type="evidence" value="ECO:0007669"/>
    <property type="project" value="UniProtKB-ARBA"/>
</dbReference>
<dbReference type="Gene3D" id="3.40.630.10">
    <property type="entry name" value="Zn peptidases"/>
    <property type="match status" value="1"/>
</dbReference>
<dbReference type="Proteomes" id="UP001244295">
    <property type="component" value="Unassembled WGS sequence"/>
</dbReference>
<dbReference type="SUPFAM" id="SSF55031">
    <property type="entry name" value="Bacterial exopeptidase dimerisation domain"/>
    <property type="match status" value="1"/>
</dbReference>
<dbReference type="PANTHER" id="PTHR11014:SF63">
    <property type="entry name" value="METALLOPEPTIDASE, PUTATIVE (AFU_ORTHOLOGUE AFUA_6G09600)-RELATED"/>
    <property type="match status" value="1"/>
</dbReference>
<sequence>MTDTAHDTREVRDWAEAHAGTYTAVRRQIHRHPELGFEEFQTSALVADRLEAWGYQVDRGIGGTGFVAQLKLGDSPRRLGIRAEMDALPMTELAQIPHASQRPGVMHACGHDGHTTMLLFAAQYIAEQRRFDGTLNLIFQPAEEGLNGASRMMQEGLFTRYPCDAVFAMHNMPGLPAGQLLFREGAQMASGDTVVITLTGRGGHGAMPHLATDPTVAAASIVMALQTVVSRNTDPLHAVVVTVGVLQAGTASNVIPETALLKLTVRALDRDARDLAEARIRALVHAQAQSFGLEAEVDYQRGYPVLVNTPSETAFARTVARNLVGPQGMVETGPPVMASEDFAFMLDEVPGCYFFIGNGTHIREGGCSVHNPHYDFNDHLLPVGAAYWASLVEQYLPKAG</sequence>
<dbReference type="CDD" id="cd05666">
    <property type="entry name" value="M20_Acy1-like"/>
    <property type="match status" value="1"/>
</dbReference>